<dbReference type="InterPro" id="IPR029018">
    <property type="entry name" value="Hex-like_dom2"/>
</dbReference>
<feature type="active site" description="Proton donor" evidence="6">
    <location>
        <position position="402"/>
    </location>
</feature>
<protein>
    <recommendedName>
        <fullName evidence="3">beta-N-acetylhexosaminidase</fullName>
        <ecNumber evidence="3">3.2.1.52</ecNumber>
    </recommendedName>
</protein>
<dbReference type="PANTHER" id="PTHR22600">
    <property type="entry name" value="BETA-HEXOSAMINIDASE"/>
    <property type="match status" value="1"/>
</dbReference>
<dbReference type="AlphaFoldDB" id="A0A819NT28"/>
<dbReference type="InterPro" id="IPR015883">
    <property type="entry name" value="Glyco_hydro_20_cat"/>
</dbReference>
<dbReference type="InterPro" id="IPR017853">
    <property type="entry name" value="GH"/>
</dbReference>
<evidence type="ECO:0000256" key="4">
    <source>
        <dbReference type="ARBA" id="ARBA00022801"/>
    </source>
</evidence>
<gene>
    <name evidence="9" type="ORF">FNK824_LOCUS26134</name>
</gene>
<dbReference type="Gene3D" id="3.20.20.80">
    <property type="entry name" value="Glycosidases"/>
    <property type="match status" value="1"/>
</dbReference>
<evidence type="ECO:0000256" key="3">
    <source>
        <dbReference type="ARBA" id="ARBA00012663"/>
    </source>
</evidence>
<evidence type="ECO:0000256" key="1">
    <source>
        <dbReference type="ARBA" id="ARBA00001231"/>
    </source>
</evidence>
<dbReference type="SUPFAM" id="SSF55545">
    <property type="entry name" value="beta-N-acetylhexosaminidase-like domain"/>
    <property type="match status" value="1"/>
</dbReference>
<evidence type="ECO:0000259" key="7">
    <source>
        <dbReference type="Pfam" id="PF00728"/>
    </source>
</evidence>
<evidence type="ECO:0000256" key="2">
    <source>
        <dbReference type="ARBA" id="ARBA00006285"/>
    </source>
</evidence>
<comment type="caution">
    <text evidence="9">The sequence shown here is derived from an EMBL/GenBank/DDBJ whole genome shotgun (WGS) entry which is preliminary data.</text>
</comment>
<reference evidence="9" key="1">
    <citation type="submission" date="2021-02" db="EMBL/GenBank/DDBJ databases">
        <authorList>
            <person name="Nowell W R."/>
        </authorList>
    </citation>
    <scope>NUCLEOTIDE SEQUENCE</scope>
</reference>
<dbReference type="GO" id="GO:0004563">
    <property type="term" value="F:beta-N-acetylhexosaminidase activity"/>
    <property type="evidence" value="ECO:0007669"/>
    <property type="project" value="UniProtKB-EC"/>
</dbReference>
<dbReference type="InterPro" id="IPR015882">
    <property type="entry name" value="HEX_bac_N"/>
</dbReference>
<dbReference type="CDD" id="cd06563">
    <property type="entry name" value="GH20_chitobiase-like"/>
    <property type="match status" value="1"/>
</dbReference>
<comment type="catalytic activity">
    <reaction evidence="1">
        <text>Hydrolysis of terminal non-reducing N-acetyl-D-hexosamine residues in N-acetyl-beta-D-hexosaminides.</text>
        <dbReference type="EC" id="3.2.1.52"/>
    </reaction>
</comment>
<dbReference type="EC" id="3.2.1.52" evidence="3"/>
<dbReference type="EMBL" id="CAJOBE010006353">
    <property type="protein sequence ID" value="CAF4004473.1"/>
    <property type="molecule type" value="Genomic_DNA"/>
</dbReference>
<proteinExistence type="inferred from homology"/>
<dbReference type="PRINTS" id="PR00738">
    <property type="entry name" value="GLHYDRLASE20"/>
</dbReference>
<feature type="domain" description="Beta-hexosaminidase bacterial type N-terminal" evidence="8">
    <location>
        <begin position="104"/>
        <end position="223"/>
    </location>
</feature>
<comment type="similarity">
    <text evidence="2">Belongs to the glycosyl hydrolase 20 family.</text>
</comment>
<dbReference type="GO" id="GO:0030203">
    <property type="term" value="P:glycosaminoglycan metabolic process"/>
    <property type="evidence" value="ECO:0007669"/>
    <property type="project" value="TreeGrafter"/>
</dbReference>
<dbReference type="PANTHER" id="PTHR22600:SF57">
    <property type="entry name" value="BETA-N-ACETYLHEXOSAMINIDASE"/>
    <property type="match status" value="1"/>
</dbReference>
<dbReference type="Pfam" id="PF00728">
    <property type="entry name" value="Glyco_hydro_20"/>
    <property type="match status" value="1"/>
</dbReference>
<evidence type="ECO:0000259" key="8">
    <source>
        <dbReference type="Pfam" id="PF02838"/>
    </source>
</evidence>
<accession>A0A819NT28</accession>
<dbReference type="Gene3D" id="3.30.379.10">
    <property type="entry name" value="Chitobiase/beta-hexosaminidase domain 2-like"/>
    <property type="match status" value="1"/>
</dbReference>
<evidence type="ECO:0000313" key="10">
    <source>
        <dbReference type="Proteomes" id="UP000663874"/>
    </source>
</evidence>
<dbReference type="InterPro" id="IPR025705">
    <property type="entry name" value="Beta_hexosaminidase_sua/sub"/>
</dbReference>
<organism evidence="9 10">
    <name type="scientific">Rotaria sordida</name>
    <dbReference type="NCBI Taxonomy" id="392033"/>
    <lineage>
        <taxon>Eukaryota</taxon>
        <taxon>Metazoa</taxon>
        <taxon>Spiralia</taxon>
        <taxon>Gnathifera</taxon>
        <taxon>Rotifera</taxon>
        <taxon>Eurotatoria</taxon>
        <taxon>Bdelloidea</taxon>
        <taxon>Philodinida</taxon>
        <taxon>Philodinidae</taxon>
        <taxon>Rotaria</taxon>
    </lineage>
</organism>
<dbReference type="GO" id="GO:0005975">
    <property type="term" value="P:carbohydrate metabolic process"/>
    <property type="evidence" value="ECO:0007669"/>
    <property type="project" value="InterPro"/>
</dbReference>
<keyword evidence="5" id="KW-0326">Glycosidase</keyword>
<evidence type="ECO:0000313" key="9">
    <source>
        <dbReference type="EMBL" id="CAF4004473.1"/>
    </source>
</evidence>
<evidence type="ECO:0000256" key="6">
    <source>
        <dbReference type="PIRSR" id="PIRSR625705-1"/>
    </source>
</evidence>
<name>A0A819NT28_9BILA</name>
<keyword evidence="4" id="KW-0378">Hydrolase</keyword>
<dbReference type="Pfam" id="PF02838">
    <property type="entry name" value="Glyco_hydro_20b"/>
    <property type="match status" value="1"/>
</dbReference>
<dbReference type="SUPFAM" id="SSF51445">
    <property type="entry name" value="(Trans)glycosidases"/>
    <property type="match status" value="1"/>
</dbReference>
<dbReference type="Proteomes" id="UP000663874">
    <property type="component" value="Unassembled WGS sequence"/>
</dbReference>
<dbReference type="GO" id="GO:0016020">
    <property type="term" value="C:membrane"/>
    <property type="evidence" value="ECO:0007669"/>
    <property type="project" value="TreeGrafter"/>
</dbReference>
<evidence type="ECO:0000256" key="5">
    <source>
        <dbReference type="ARBA" id="ARBA00023295"/>
    </source>
</evidence>
<sequence length="640" mass="73802">MSAVYPNPTQAPPVFTQAPPVFTQAPPGFTQAPPGYTQAPPVFIQPYPMNNQPNVVIVQHQNKDVQHGCHLLLWCFTAGLWTPCWIAACCGCCKMEETFLNNQINVIPQPLTIQELPGIFILSNDTIIVATAGCENELTLFKNSLKEDFDFEFPDKIDSASVIKLILNDNRVKDESYHLHVDVNKIEIIGWSTTGIFYGLQTLKQLINNKEKLTIPCVHIEDQPRFQWRSFMLDVARHFKNTSTIKQLLNEMSQLKMNRFHWHLTDDQGWRIEIKKYPKLTEIGSIRSCTQSGWKSMKYDYTIHEGYYTQEEIKDIIQYANERHIQIVPEIEMPGHASAAIASYSSLGCNPQQQINVPGKFGVHYSVFNVANPQTIEFLENVLEEVIDLFSTSDVIHIGGDEVKYDQWKSSTEITKFINEHNLQSPADLQIWFTNKISNFINGKHRRMMGWNEIMGGSKLHQYTSELDVSTKEKLAQNTIVHFWKGSLDLLNKTISHGYDVVNSNNQYTYLDYNYSRISLERAYNFDPIPETLPEEYHSKILGLGCQMWGEWIPTAAKMNQQIFPRVAAYAEVGWTSLKNKNYQNFQQKLTSYFYKQWTKRGINYYKLCNNVSTVKNKTLTRKRKTKNMQIKRAGKKALN</sequence>
<feature type="domain" description="Glycoside hydrolase family 20 catalytic" evidence="7">
    <location>
        <begin position="226"/>
        <end position="577"/>
    </location>
</feature>